<dbReference type="Gene3D" id="1.10.150.240">
    <property type="entry name" value="Putative phosphatase, domain 2"/>
    <property type="match status" value="1"/>
</dbReference>
<dbReference type="RefSeq" id="WP_042689495.1">
    <property type="nucleotide sequence ID" value="NZ_CP007264.1"/>
</dbReference>
<dbReference type="AlphaFoldDB" id="W8P032"/>
<dbReference type="InterPro" id="IPR006439">
    <property type="entry name" value="HAD-SF_hydro_IA"/>
</dbReference>
<dbReference type="Proteomes" id="UP000019434">
    <property type="component" value="Chromosome"/>
</dbReference>
<keyword evidence="3" id="KW-1185">Reference proteome</keyword>
<dbReference type="NCBIfam" id="TIGR01509">
    <property type="entry name" value="HAD-SF-IA-v3"/>
    <property type="match status" value="1"/>
</dbReference>
<dbReference type="PRINTS" id="PR00413">
    <property type="entry name" value="HADHALOGNASE"/>
</dbReference>
<dbReference type="OrthoDB" id="115864at2157"/>
<organism evidence="2 3">
    <name type="scientific">Thermococcus nautili</name>
    <dbReference type="NCBI Taxonomy" id="195522"/>
    <lineage>
        <taxon>Archaea</taxon>
        <taxon>Methanobacteriati</taxon>
        <taxon>Methanobacteriota</taxon>
        <taxon>Thermococci</taxon>
        <taxon>Thermococcales</taxon>
        <taxon>Thermococcaceae</taxon>
        <taxon>Thermococcus</taxon>
    </lineage>
</organism>
<evidence type="ECO:0000313" key="2">
    <source>
        <dbReference type="EMBL" id="AHL22086.1"/>
    </source>
</evidence>
<dbReference type="SFLD" id="SFLDG01129">
    <property type="entry name" value="C1.5:_HAD__Beta-PGM__Phosphata"/>
    <property type="match status" value="1"/>
</dbReference>
<dbReference type="InterPro" id="IPR041492">
    <property type="entry name" value="HAD_2"/>
</dbReference>
<name>W8P032_9EURY</name>
<dbReference type="PANTHER" id="PTHR43434">
    <property type="entry name" value="PHOSPHOGLYCOLATE PHOSPHATASE"/>
    <property type="match status" value="1"/>
</dbReference>
<dbReference type="Gene3D" id="3.40.50.1000">
    <property type="entry name" value="HAD superfamily/HAD-like"/>
    <property type="match status" value="1"/>
</dbReference>
<dbReference type="PANTHER" id="PTHR43434:SF1">
    <property type="entry name" value="PHOSPHOGLYCOLATE PHOSPHATASE"/>
    <property type="match status" value="1"/>
</dbReference>
<dbReference type="HOGENOM" id="CLU_045011_19_3_2"/>
<gene>
    <name evidence="2" type="ORF">BD01_0461</name>
</gene>
<proteinExistence type="inferred from homology"/>
<dbReference type="eggNOG" id="arCOG02292">
    <property type="taxonomic scope" value="Archaea"/>
</dbReference>
<dbReference type="SUPFAM" id="SSF56784">
    <property type="entry name" value="HAD-like"/>
    <property type="match status" value="1"/>
</dbReference>
<dbReference type="InterPro" id="IPR036412">
    <property type="entry name" value="HAD-like_sf"/>
</dbReference>
<comment type="similarity">
    <text evidence="1">Belongs to the HAD-like hydrolase superfamily.</text>
</comment>
<accession>W8P032</accession>
<dbReference type="InterPro" id="IPR023214">
    <property type="entry name" value="HAD_sf"/>
</dbReference>
<dbReference type="GO" id="GO:0006281">
    <property type="term" value="P:DNA repair"/>
    <property type="evidence" value="ECO:0007669"/>
    <property type="project" value="TreeGrafter"/>
</dbReference>
<dbReference type="SFLD" id="SFLDS00003">
    <property type="entry name" value="Haloacid_Dehalogenase"/>
    <property type="match status" value="1"/>
</dbReference>
<dbReference type="EMBL" id="CP007264">
    <property type="protein sequence ID" value="AHL22086.1"/>
    <property type="molecule type" value="Genomic_DNA"/>
</dbReference>
<dbReference type="STRING" id="195522.BD01_0461"/>
<protein>
    <submittedName>
        <fullName evidence="2">Putative phosphatase</fullName>
    </submittedName>
</protein>
<reference evidence="2 3" key="1">
    <citation type="submission" date="2014-02" db="EMBL/GenBank/DDBJ databases">
        <title>Genome Sequence of an Hyperthermophilic Archaeon, Thermococcus nautili 30-1, producing viral vesicles.</title>
        <authorList>
            <person name="Oberto J."/>
            <person name="Gaudin M."/>
            <person name="Cossu M."/>
            <person name="Gorlas A."/>
            <person name="Slesarev A."/>
            <person name="Marguet E."/>
            <person name="Forterre P."/>
        </authorList>
    </citation>
    <scope>NUCLEOTIDE SEQUENCE [LARGE SCALE GENOMIC DNA]</scope>
    <source>
        <strain evidence="2 3">30-1</strain>
    </source>
</reference>
<dbReference type="NCBIfam" id="TIGR01549">
    <property type="entry name" value="HAD-SF-IA-v1"/>
    <property type="match status" value="1"/>
</dbReference>
<evidence type="ECO:0000313" key="3">
    <source>
        <dbReference type="Proteomes" id="UP000019434"/>
    </source>
</evidence>
<dbReference type="Pfam" id="PF13419">
    <property type="entry name" value="HAD_2"/>
    <property type="match status" value="1"/>
</dbReference>
<dbReference type="InterPro" id="IPR050155">
    <property type="entry name" value="HAD-like_hydrolase_sf"/>
</dbReference>
<sequence length="224" mass="25758">MLRGLIFDVDETLVYYEGYNLRRWYEEVGRPAMEKLGVVLDWETFRRIVKGELSRTYVERFGIGHVEFWKAMDRANRAYRERLLREGKIKPFPDVGALEELRKLGLKMGAVSNASQDNTELVLKAFGLDKYFDVIFGKDYRYLDGVKPNPYLIKKALNALGLKPEEVLIVGDSSNDVLAGKNAGIKTVNVVRFEKVPGADYYVKDLWELVEMVKNWSSHAPADR</sequence>
<dbReference type="GO" id="GO:0008967">
    <property type="term" value="F:phosphoglycolate phosphatase activity"/>
    <property type="evidence" value="ECO:0007669"/>
    <property type="project" value="TreeGrafter"/>
</dbReference>
<dbReference type="KEGG" id="tnu:BD01_0461"/>
<evidence type="ECO:0000256" key="1">
    <source>
        <dbReference type="ARBA" id="ARBA00007958"/>
    </source>
</evidence>
<dbReference type="GeneID" id="24958532"/>
<dbReference type="InterPro" id="IPR023198">
    <property type="entry name" value="PGP-like_dom2"/>
</dbReference>